<dbReference type="OrthoDB" id="10263346at2759"/>
<proteinExistence type="inferred from homology"/>
<comment type="function">
    <text evidence="9">Plays role in pre-mRNA splicing as component of the U4/U6-U5 tri-snRNP complex that is involved in spliceosome assembly, and as component of the precatalytic spliceosome (spliceosome B complex). The heptameric LSM2-8 complex binds specifically to the 3'-terminal U-tract of U6 snRNA.</text>
</comment>
<dbReference type="InParanoid" id="A0A168NTR2"/>
<evidence type="ECO:0000259" key="10">
    <source>
        <dbReference type="PROSITE" id="PS52002"/>
    </source>
</evidence>
<dbReference type="Gene3D" id="2.30.30.100">
    <property type="match status" value="1"/>
</dbReference>
<dbReference type="AlphaFoldDB" id="A0A168NTR2"/>
<keyword evidence="8 9" id="KW-0687">Ribonucleoprotein</keyword>
<dbReference type="InterPro" id="IPR044642">
    <property type="entry name" value="PTHR15588"/>
</dbReference>
<evidence type="ECO:0000256" key="6">
    <source>
        <dbReference type="ARBA" id="ARBA00023187"/>
    </source>
</evidence>
<evidence type="ECO:0000256" key="2">
    <source>
        <dbReference type="ARBA" id="ARBA00006850"/>
    </source>
</evidence>
<evidence type="ECO:0000256" key="7">
    <source>
        <dbReference type="ARBA" id="ARBA00023242"/>
    </source>
</evidence>
<protein>
    <recommendedName>
        <fullName evidence="9">LSM2-LSM8 complex subunit LSM8</fullName>
    </recommendedName>
</protein>
<comment type="subunit">
    <text evidence="9">LSm subunits form a heteromer with a doughnut shape.</text>
</comment>
<name>A0A168NTR2_ABSGL</name>
<dbReference type="GO" id="GO:0005688">
    <property type="term" value="C:U6 snRNP"/>
    <property type="evidence" value="ECO:0007669"/>
    <property type="project" value="UniProtKB-UniRule"/>
</dbReference>
<organism evidence="11">
    <name type="scientific">Absidia glauca</name>
    <name type="common">Pin mould</name>
    <dbReference type="NCBI Taxonomy" id="4829"/>
    <lineage>
        <taxon>Eukaryota</taxon>
        <taxon>Fungi</taxon>
        <taxon>Fungi incertae sedis</taxon>
        <taxon>Mucoromycota</taxon>
        <taxon>Mucoromycotina</taxon>
        <taxon>Mucoromycetes</taxon>
        <taxon>Mucorales</taxon>
        <taxon>Cunninghamellaceae</taxon>
        <taxon>Absidia</taxon>
    </lineage>
</organism>
<feature type="domain" description="Sm" evidence="10">
    <location>
        <begin position="9"/>
        <end position="90"/>
    </location>
</feature>
<dbReference type="InterPro" id="IPR034103">
    <property type="entry name" value="Lsm8"/>
</dbReference>
<dbReference type="InterPro" id="IPR001163">
    <property type="entry name" value="Sm_dom_euk/arc"/>
</dbReference>
<keyword evidence="3 9" id="KW-0507">mRNA processing</keyword>
<dbReference type="InterPro" id="IPR047575">
    <property type="entry name" value="Sm"/>
</dbReference>
<dbReference type="CDD" id="cd01727">
    <property type="entry name" value="LSm8"/>
    <property type="match status" value="1"/>
</dbReference>
<dbReference type="GO" id="GO:0000398">
    <property type="term" value="P:mRNA splicing, via spliceosome"/>
    <property type="evidence" value="ECO:0007669"/>
    <property type="project" value="UniProtKB-UniRule"/>
</dbReference>
<dbReference type="SMART" id="SM00651">
    <property type="entry name" value="Sm"/>
    <property type="match status" value="1"/>
</dbReference>
<keyword evidence="7 9" id="KW-0539">Nucleus</keyword>
<sequence length="110" mass="12108">MSLLQPYVDQSVLILTLDGRILVVRNPNPHSDFAALLLLGTLRGTDQTSNVILEKCQERVFSATGTEENPLGLYLIRGDNICTVGLLDTEKEEEMDITQIKAEPLGPLTL</sequence>
<dbReference type="EMBL" id="LT553503">
    <property type="protein sequence ID" value="SAM01187.1"/>
    <property type="molecule type" value="Genomic_DNA"/>
</dbReference>
<keyword evidence="6 9" id="KW-0508">mRNA splicing</keyword>
<dbReference type="GO" id="GO:0071011">
    <property type="term" value="C:precatalytic spliceosome"/>
    <property type="evidence" value="ECO:0007669"/>
    <property type="project" value="TreeGrafter"/>
</dbReference>
<evidence type="ECO:0000256" key="9">
    <source>
        <dbReference type="RuleBase" id="RU365048"/>
    </source>
</evidence>
<dbReference type="FunCoup" id="A0A168NTR2">
    <property type="interactions" value="600"/>
</dbReference>
<evidence type="ECO:0000256" key="1">
    <source>
        <dbReference type="ARBA" id="ARBA00004123"/>
    </source>
</evidence>
<gene>
    <name evidence="11" type="primary">ABSGL_06924.1 scaffold 8678</name>
    <name evidence="9" type="synonym">LSM8</name>
</gene>
<evidence type="ECO:0000256" key="8">
    <source>
        <dbReference type="ARBA" id="ARBA00023274"/>
    </source>
</evidence>
<keyword evidence="5 9" id="KW-0694">RNA-binding</keyword>
<dbReference type="SUPFAM" id="SSF50182">
    <property type="entry name" value="Sm-like ribonucleoproteins"/>
    <property type="match status" value="1"/>
</dbReference>
<keyword evidence="4 9" id="KW-0747">Spliceosome</keyword>
<evidence type="ECO:0000313" key="11">
    <source>
        <dbReference type="EMBL" id="SAM01187.1"/>
    </source>
</evidence>
<dbReference type="PANTHER" id="PTHR15588:SF9">
    <property type="entry name" value="U6 SNRNA-ASSOCIATED SM-LIKE PROTEIN LSM8"/>
    <property type="match status" value="1"/>
</dbReference>
<dbReference type="STRING" id="4829.A0A168NTR2"/>
<dbReference type="Proteomes" id="UP000078561">
    <property type="component" value="Unassembled WGS sequence"/>
</dbReference>
<evidence type="ECO:0000256" key="3">
    <source>
        <dbReference type="ARBA" id="ARBA00022664"/>
    </source>
</evidence>
<evidence type="ECO:0000313" key="12">
    <source>
        <dbReference type="Proteomes" id="UP000078561"/>
    </source>
</evidence>
<dbReference type="PANTHER" id="PTHR15588">
    <property type="entry name" value="LSM1"/>
    <property type="match status" value="1"/>
</dbReference>
<dbReference type="Pfam" id="PF01423">
    <property type="entry name" value="LSM"/>
    <property type="match status" value="1"/>
</dbReference>
<reference evidence="11" key="1">
    <citation type="submission" date="2016-04" db="EMBL/GenBank/DDBJ databases">
        <authorList>
            <person name="Evans L.H."/>
            <person name="Alamgir A."/>
            <person name="Owens N."/>
            <person name="Weber N.D."/>
            <person name="Virtaneva K."/>
            <person name="Barbian K."/>
            <person name="Babar A."/>
            <person name="Rosenke K."/>
        </authorList>
    </citation>
    <scope>NUCLEOTIDE SEQUENCE [LARGE SCALE GENOMIC DNA]</scope>
    <source>
        <strain evidence="11">CBS 101.48</strain>
    </source>
</reference>
<dbReference type="OMA" id="AACDQTT"/>
<dbReference type="PROSITE" id="PS52002">
    <property type="entry name" value="SM"/>
    <property type="match status" value="1"/>
</dbReference>
<keyword evidence="12" id="KW-1185">Reference proteome</keyword>
<evidence type="ECO:0000256" key="4">
    <source>
        <dbReference type="ARBA" id="ARBA00022728"/>
    </source>
</evidence>
<comment type="subcellular location">
    <subcellularLocation>
        <location evidence="1 9">Nucleus</location>
    </subcellularLocation>
</comment>
<dbReference type="InterPro" id="IPR010920">
    <property type="entry name" value="LSM_dom_sf"/>
</dbReference>
<dbReference type="GO" id="GO:0003729">
    <property type="term" value="F:mRNA binding"/>
    <property type="evidence" value="ECO:0007669"/>
    <property type="project" value="TreeGrafter"/>
</dbReference>
<evidence type="ECO:0000256" key="5">
    <source>
        <dbReference type="ARBA" id="ARBA00022884"/>
    </source>
</evidence>
<dbReference type="GO" id="GO:0046540">
    <property type="term" value="C:U4/U6 x U5 tri-snRNP complex"/>
    <property type="evidence" value="ECO:0007669"/>
    <property type="project" value="UniProtKB-UniRule"/>
</dbReference>
<accession>A0A168NTR2</accession>
<comment type="similarity">
    <text evidence="2 9">Belongs to the snRNP Sm proteins family.</text>
</comment>